<dbReference type="Proteomes" id="UP000230423">
    <property type="component" value="Unassembled WGS sequence"/>
</dbReference>
<reference evidence="3 4" key="1">
    <citation type="submission" date="2015-09" db="EMBL/GenBank/DDBJ databases">
        <title>Draft genome of the parasitic nematode Teladorsagia circumcincta isolate WARC Sus (inbred).</title>
        <authorList>
            <person name="Mitreva M."/>
        </authorList>
    </citation>
    <scope>NUCLEOTIDE SEQUENCE [LARGE SCALE GENOMIC DNA]</scope>
    <source>
        <strain evidence="3 4">S</strain>
    </source>
</reference>
<keyword evidence="4" id="KW-1185">Reference proteome</keyword>
<feature type="domain" description="Interferon regulatory factor 2-binding protein 1/2-like C3HC4 zinc finger" evidence="2">
    <location>
        <begin position="156"/>
        <end position="194"/>
    </location>
</feature>
<sequence>MSKAEIKIGIDSDFWGSDDGERFETPSCDALWLATKAKACRPSQFYLVQVISHRLHNFEVLAQQQRLFSLARGQGAGLSVEDIAMLQQLRNPINSQLLHPAVQMGFQSQLMNGLLPAGFNAAMGRKREHDDDVKPELFGKVQRGSIFFLADVLVIRTRNCRNEMDLYCPSGEKCPLVSSVMPWAFMQSEIATILGDEYEEFKRQREAAGLSAPGVTTSQAQQNSQQPAQQSSPASTTTSNASSSSVATTPNMMVN</sequence>
<accession>A0A2G9U9T9</accession>
<proteinExistence type="predicted"/>
<gene>
    <name evidence="3" type="ORF">TELCIR_11794</name>
</gene>
<evidence type="ECO:0000259" key="2">
    <source>
        <dbReference type="Pfam" id="PF25454"/>
    </source>
</evidence>
<dbReference type="OrthoDB" id="10065080at2759"/>
<evidence type="ECO:0000256" key="1">
    <source>
        <dbReference type="SAM" id="MobiDB-lite"/>
    </source>
</evidence>
<protein>
    <recommendedName>
        <fullName evidence="2">Interferon regulatory factor 2-binding protein 1/2-like C3HC4 zinc finger domain-containing protein</fullName>
    </recommendedName>
</protein>
<dbReference type="EMBL" id="KZ348228">
    <property type="protein sequence ID" value="PIO66492.1"/>
    <property type="molecule type" value="Genomic_DNA"/>
</dbReference>
<name>A0A2G9U9T9_TELCI</name>
<dbReference type="InterPro" id="IPR057414">
    <property type="entry name" value="Zf-C3HC4_IRF-2BP1_2"/>
</dbReference>
<evidence type="ECO:0000313" key="4">
    <source>
        <dbReference type="Proteomes" id="UP000230423"/>
    </source>
</evidence>
<dbReference type="Pfam" id="PF25454">
    <property type="entry name" value="zf-C3HC4_IRF-2BP1_2"/>
    <property type="match status" value="1"/>
</dbReference>
<dbReference type="AlphaFoldDB" id="A0A2G9U9T9"/>
<feature type="compositionally biased region" description="Low complexity" evidence="1">
    <location>
        <begin position="215"/>
        <end position="249"/>
    </location>
</feature>
<dbReference type="InterPro" id="IPR044882">
    <property type="entry name" value="I2BP1/2_C3HC4-RING_sf"/>
</dbReference>
<organism evidence="3 4">
    <name type="scientific">Teladorsagia circumcincta</name>
    <name type="common">Brown stomach worm</name>
    <name type="synonym">Ostertagia circumcincta</name>
    <dbReference type="NCBI Taxonomy" id="45464"/>
    <lineage>
        <taxon>Eukaryota</taxon>
        <taxon>Metazoa</taxon>
        <taxon>Ecdysozoa</taxon>
        <taxon>Nematoda</taxon>
        <taxon>Chromadorea</taxon>
        <taxon>Rhabditida</taxon>
        <taxon>Rhabditina</taxon>
        <taxon>Rhabditomorpha</taxon>
        <taxon>Strongyloidea</taxon>
        <taxon>Trichostrongylidae</taxon>
        <taxon>Teladorsagia</taxon>
    </lineage>
</organism>
<dbReference type="Gene3D" id="1.10.10.1580">
    <property type="entry name" value="Interferon regulatory factor 2-binding protein"/>
    <property type="match status" value="1"/>
</dbReference>
<feature type="region of interest" description="Disordered" evidence="1">
    <location>
        <begin position="205"/>
        <end position="255"/>
    </location>
</feature>
<evidence type="ECO:0000313" key="3">
    <source>
        <dbReference type="EMBL" id="PIO66492.1"/>
    </source>
</evidence>